<organism evidence="3 4">
    <name type="scientific">Trema orientale</name>
    <name type="common">Charcoal tree</name>
    <name type="synonym">Celtis orientalis</name>
    <dbReference type="NCBI Taxonomy" id="63057"/>
    <lineage>
        <taxon>Eukaryota</taxon>
        <taxon>Viridiplantae</taxon>
        <taxon>Streptophyta</taxon>
        <taxon>Embryophyta</taxon>
        <taxon>Tracheophyta</taxon>
        <taxon>Spermatophyta</taxon>
        <taxon>Magnoliopsida</taxon>
        <taxon>eudicotyledons</taxon>
        <taxon>Gunneridae</taxon>
        <taxon>Pentapetalae</taxon>
        <taxon>rosids</taxon>
        <taxon>fabids</taxon>
        <taxon>Rosales</taxon>
        <taxon>Cannabaceae</taxon>
        <taxon>Trema</taxon>
    </lineage>
</organism>
<proteinExistence type="predicted"/>
<dbReference type="AlphaFoldDB" id="A0A2P5FRM8"/>
<evidence type="ECO:0000313" key="4">
    <source>
        <dbReference type="Proteomes" id="UP000237000"/>
    </source>
</evidence>
<name>A0A2P5FRM8_TREOI</name>
<dbReference type="EMBL" id="JXTC01000013">
    <property type="protein sequence ID" value="POO00453.1"/>
    <property type="molecule type" value="Genomic_DNA"/>
</dbReference>
<dbReference type="InParanoid" id="A0A2P5FRM8"/>
<dbReference type="Proteomes" id="UP000237000">
    <property type="component" value="Unassembled WGS sequence"/>
</dbReference>
<reference evidence="4" key="1">
    <citation type="submission" date="2016-06" db="EMBL/GenBank/DDBJ databases">
        <title>Parallel loss of symbiosis genes in relatives of nitrogen-fixing non-legume Parasponia.</title>
        <authorList>
            <person name="Van Velzen R."/>
            <person name="Holmer R."/>
            <person name="Bu F."/>
            <person name="Rutten L."/>
            <person name="Van Zeijl A."/>
            <person name="Liu W."/>
            <person name="Santuari L."/>
            <person name="Cao Q."/>
            <person name="Sharma T."/>
            <person name="Shen D."/>
            <person name="Roswanjaya Y."/>
            <person name="Wardhani T."/>
            <person name="Kalhor M.S."/>
            <person name="Jansen J."/>
            <person name="Van den Hoogen J."/>
            <person name="Gungor B."/>
            <person name="Hartog M."/>
            <person name="Hontelez J."/>
            <person name="Verver J."/>
            <person name="Yang W.-C."/>
            <person name="Schijlen E."/>
            <person name="Repin R."/>
            <person name="Schilthuizen M."/>
            <person name="Schranz E."/>
            <person name="Heidstra R."/>
            <person name="Miyata K."/>
            <person name="Fedorova E."/>
            <person name="Kohlen W."/>
            <person name="Bisseling T."/>
            <person name="Smit S."/>
            <person name="Geurts R."/>
        </authorList>
    </citation>
    <scope>NUCLEOTIDE SEQUENCE [LARGE SCALE GENOMIC DNA]</scope>
    <source>
        <strain evidence="4">cv. RG33-2</strain>
    </source>
</reference>
<dbReference type="Pfam" id="PF22936">
    <property type="entry name" value="Pol_BBD"/>
    <property type="match status" value="1"/>
</dbReference>
<evidence type="ECO:0000256" key="1">
    <source>
        <dbReference type="SAM" id="MobiDB-lite"/>
    </source>
</evidence>
<evidence type="ECO:0000259" key="2">
    <source>
        <dbReference type="Pfam" id="PF22936"/>
    </source>
</evidence>
<feature type="compositionally biased region" description="Polar residues" evidence="1">
    <location>
        <begin position="25"/>
        <end position="47"/>
    </location>
</feature>
<dbReference type="InterPro" id="IPR054722">
    <property type="entry name" value="PolX-like_BBD"/>
</dbReference>
<sequence>MDKISRKRKETREYYTRSRIRTSMGTSQYSMRLNDNQPKNTSTNKRSGASPVVRLSGRPRKLLSAEDMRDLWLMDLGSSVNICNDKKWFIEPNQLVDVSHCVEVINSQRVRIKGMGDAYLKINDSSIIVKDCYYASKFSMNALSVSKMYKEGYHFVFDKKLHVFYNNLLCCVGEMQSGLYILTAKSQSASSSMMSITILQEMVEDIRKERNTID</sequence>
<comment type="caution">
    <text evidence="3">The sequence shown here is derived from an EMBL/GenBank/DDBJ whole genome shotgun (WGS) entry which is preliminary data.</text>
</comment>
<keyword evidence="4" id="KW-1185">Reference proteome</keyword>
<dbReference type="OrthoDB" id="413361at2759"/>
<protein>
    <recommendedName>
        <fullName evidence="2">Retrovirus-related Pol polyprotein from transposon TNT 1-94-like beta-barrel domain-containing protein</fullName>
    </recommendedName>
</protein>
<feature type="region of interest" description="Disordered" evidence="1">
    <location>
        <begin position="25"/>
        <end position="52"/>
    </location>
</feature>
<gene>
    <name evidence="3" type="ORF">TorRG33x02_038660</name>
</gene>
<feature type="domain" description="Retrovirus-related Pol polyprotein from transposon TNT 1-94-like beta-barrel" evidence="2">
    <location>
        <begin position="72"/>
        <end position="153"/>
    </location>
</feature>
<evidence type="ECO:0000313" key="3">
    <source>
        <dbReference type="EMBL" id="POO00453.1"/>
    </source>
</evidence>
<accession>A0A2P5FRM8</accession>